<keyword evidence="2 6" id="KW-0812">Transmembrane</keyword>
<evidence type="ECO:0000256" key="1">
    <source>
        <dbReference type="ARBA" id="ARBA00004141"/>
    </source>
</evidence>
<feature type="transmembrane region" description="Helical" evidence="6">
    <location>
        <begin position="291"/>
        <end position="315"/>
    </location>
</feature>
<feature type="transmembrane region" description="Helical" evidence="6">
    <location>
        <begin position="245"/>
        <end position="271"/>
    </location>
</feature>
<evidence type="ECO:0000256" key="5">
    <source>
        <dbReference type="ARBA" id="ARBA00037994"/>
    </source>
</evidence>
<sequence>MNVTEDNCYESYIMETQPEMRLGYFLQLILASGVSVRIVMAVRSRHKRHVPAHPNFKLLIASACFAVWLYSTFEAIDSAILLFNSLRATPENCATNIYRTTCLLIKIPFFYAVPMLSTIHVLMFMERSTAFLMKGNYEKKMSKYGVIITAVAWFCCLPFEILIIGKFTLAEKVVHCQIFNNDTEVLFGIALELTTLVDIATTMGDTILRFRARRSSRKTKEFANFDTYTLSDAYQQKENLRLMTMMVPISTVFAAGHLIFVPSLLSLHSLIPIYAKFRIGEKFTPEDVERLRVAVFEINMGILLTILLIVISLYCRMGEKLMNEKQAALDRPDTDMCFSMFEKQMNAKLMSKKFGVQVKKPAKKKS</sequence>
<dbReference type="InterPro" id="IPR051080">
    <property type="entry name" value="Nematode_rcpt-like_serp_alpha"/>
</dbReference>
<dbReference type="GO" id="GO:0004984">
    <property type="term" value="F:olfactory receptor activity"/>
    <property type="evidence" value="ECO:0007669"/>
    <property type="project" value="TreeGrafter"/>
</dbReference>
<organism evidence="9 11">
    <name type="scientific">Bursaphelenchus xylophilus</name>
    <name type="common">Pinewood nematode worm</name>
    <name type="synonym">Aphelenchoides xylophilus</name>
    <dbReference type="NCBI Taxonomy" id="6326"/>
    <lineage>
        <taxon>Eukaryota</taxon>
        <taxon>Metazoa</taxon>
        <taxon>Ecdysozoa</taxon>
        <taxon>Nematoda</taxon>
        <taxon>Chromadorea</taxon>
        <taxon>Rhabditida</taxon>
        <taxon>Tylenchina</taxon>
        <taxon>Tylenchomorpha</taxon>
        <taxon>Aphelenchoidea</taxon>
        <taxon>Aphelenchoididae</taxon>
        <taxon>Bursaphelenchus</taxon>
    </lineage>
</organism>
<protein>
    <submittedName>
        <fullName evidence="7">(pine wood nematode) hypothetical protein</fullName>
    </submittedName>
</protein>
<dbReference type="Pfam" id="PF10292">
    <property type="entry name" value="7TM_GPCR_Srab"/>
    <property type="match status" value="1"/>
</dbReference>
<gene>
    <name evidence="7" type="ORF">BXYJ_LOCUS9700</name>
</gene>
<feature type="transmembrane region" description="Helical" evidence="6">
    <location>
        <begin position="56"/>
        <end position="83"/>
    </location>
</feature>
<dbReference type="Proteomes" id="UP000659654">
    <property type="component" value="Unassembled WGS sequence"/>
</dbReference>
<dbReference type="GO" id="GO:0016020">
    <property type="term" value="C:membrane"/>
    <property type="evidence" value="ECO:0007669"/>
    <property type="project" value="UniProtKB-SubCell"/>
</dbReference>
<evidence type="ECO:0000313" key="7">
    <source>
        <dbReference type="EMBL" id="CAD5227155.1"/>
    </source>
</evidence>
<evidence type="ECO:0000313" key="11">
    <source>
        <dbReference type="WBParaSite" id="BXY_0790200.1"/>
    </source>
</evidence>
<dbReference type="PANTHER" id="PTHR31357:SF5">
    <property type="entry name" value="SERPENTINE RECEPTOR CLASS ALPHA-1-RELATED"/>
    <property type="match status" value="1"/>
</dbReference>
<evidence type="ECO:0000313" key="10">
    <source>
        <dbReference type="Proteomes" id="UP000659654"/>
    </source>
</evidence>
<name>A0A1I7S4G9_BURXY</name>
<evidence type="ECO:0000256" key="4">
    <source>
        <dbReference type="ARBA" id="ARBA00023136"/>
    </source>
</evidence>
<dbReference type="AlphaFoldDB" id="A0A1I7S4G9"/>
<feature type="transmembrane region" description="Helical" evidence="6">
    <location>
        <begin position="24"/>
        <end position="44"/>
    </location>
</feature>
<dbReference type="EMBL" id="CAJFCV020000004">
    <property type="protein sequence ID" value="CAG9117077.1"/>
    <property type="molecule type" value="Genomic_DNA"/>
</dbReference>
<evidence type="ECO:0000256" key="3">
    <source>
        <dbReference type="ARBA" id="ARBA00022989"/>
    </source>
</evidence>
<reference evidence="11" key="1">
    <citation type="submission" date="2016-11" db="UniProtKB">
        <authorList>
            <consortium name="WormBaseParasite"/>
        </authorList>
    </citation>
    <scope>IDENTIFICATION</scope>
</reference>
<dbReference type="Proteomes" id="UP000095284">
    <property type="component" value="Unplaced"/>
</dbReference>
<dbReference type="PANTHER" id="PTHR31357">
    <property type="entry name" value="SERPENTINE RECEPTOR CLASS ALPHA-10"/>
    <property type="match status" value="1"/>
</dbReference>
<feature type="transmembrane region" description="Helical" evidence="6">
    <location>
        <begin position="103"/>
        <end position="123"/>
    </location>
</feature>
<dbReference type="EMBL" id="CAJFDI010000004">
    <property type="protein sequence ID" value="CAD5227155.1"/>
    <property type="molecule type" value="Genomic_DNA"/>
</dbReference>
<keyword evidence="4 6" id="KW-0472">Membrane</keyword>
<dbReference type="InterPro" id="IPR019408">
    <property type="entry name" value="7TM_GPCR_serpentine_rcpt_Srab"/>
</dbReference>
<comment type="subcellular location">
    <subcellularLocation>
        <location evidence="1">Membrane</location>
        <topology evidence="1">Multi-pass membrane protein</topology>
    </subcellularLocation>
</comment>
<reference evidence="8" key="2">
    <citation type="submission" date="2020-08" db="EMBL/GenBank/DDBJ databases">
        <authorList>
            <person name="Kikuchi T."/>
        </authorList>
    </citation>
    <scope>NUCLEOTIDE SEQUENCE</scope>
    <source>
        <strain evidence="7">Ka4C1</strain>
    </source>
</reference>
<accession>A0A1I7S4G9</accession>
<feature type="transmembrane region" description="Helical" evidence="6">
    <location>
        <begin position="144"/>
        <end position="165"/>
    </location>
</feature>
<comment type="similarity">
    <text evidence="5">Belongs to the nematode receptor-like protein sra family.</text>
</comment>
<dbReference type="Proteomes" id="UP000582659">
    <property type="component" value="Unassembled WGS sequence"/>
</dbReference>
<evidence type="ECO:0000256" key="6">
    <source>
        <dbReference type="SAM" id="Phobius"/>
    </source>
</evidence>
<dbReference type="OrthoDB" id="5861456at2759"/>
<evidence type="ECO:0000256" key="2">
    <source>
        <dbReference type="ARBA" id="ARBA00022692"/>
    </source>
</evidence>
<keyword evidence="3 6" id="KW-1133">Transmembrane helix</keyword>
<proteinExistence type="inferred from homology"/>
<evidence type="ECO:0000313" key="9">
    <source>
        <dbReference type="Proteomes" id="UP000095284"/>
    </source>
</evidence>
<keyword evidence="10" id="KW-1185">Reference proteome</keyword>
<evidence type="ECO:0000313" key="8">
    <source>
        <dbReference type="EMBL" id="CAG9117077.1"/>
    </source>
</evidence>
<dbReference type="WBParaSite" id="BXY_0790200.1">
    <property type="protein sequence ID" value="BXY_0790200.1"/>
    <property type="gene ID" value="BXY_0790200"/>
</dbReference>